<dbReference type="Gene3D" id="1.20.1280.50">
    <property type="match status" value="1"/>
</dbReference>
<feature type="region of interest" description="Disordered" evidence="1">
    <location>
        <begin position="1"/>
        <end position="22"/>
    </location>
</feature>
<dbReference type="InterPro" id="IPR036047">
    <property type="entry name" value="F-box-like_dom_sf"/>
</dbReference>
<dbReference type="PROSITE" id="PS50181">
    <property type="entry name" value="FBOX"/>
    <property type="match status" value="1"/>
</dbReference>
<protein>
    <recommendedName>
        <fullName evidence="2">F-box domain-containing protein</fullName>
    </recommendedName>
</protein>
<dbReference type="OrthoDB" id="1848700at2759"/>
<gene>
    <name evidence="3" type="ORF">TSUD_316830</name>
</gene>
<dbReference type="PANTHER" id="PTHR34223:SF51">
    <property type="entry name" value="OS06G0556300 PROTEIN"/>
    <property type="match status" value="1"/>
</dbReference>
<dbReference type="Proteomes" id="UP000242715">
    <property type="component" value="Unassembled WGS sequence"/>
</dbReference>
<dbReference type="AlphaFoldDB" id="A0A2Z6MII9"/>
<feature type="domain" description="F-box" evidence="2">
    <location>
        <begin position="25"/>
        <end position="73"/>
    </location>
</feature>
<dbReference type="InterPro" id="IPR001810">
    <property type="entry name" value="F-box_dom"/>
</dbReference>
<dbReference type="EMBL" id="DF973494">
    <property type="protein sequence ID" value="GAU32476.1"/>
    <property type="molecule type" value="Genomic_DNA"/>
</dbReference>
<dbReference type="Gene3D" id="3.80.10.10">
    <property type="entry name" value="Ribonuclease Inhibitor"/>
    <property type="match status" value="1"/>
</dbReference>
<dbReference type="InterPro" id="IPR053197">
    <property type="entry name" value="F-box_SCFL_complex_component"/>
</dbReference>
<evidence type="ECO:0000259" key="2">
    <source>
        <dbReference type="PROSITE" id="PS50181"/>
    </source>
</evidence>
<dbReference type="SUPFAM" id="SSF52047">
    <property type="entry name" value="RNI-like"/>
    <property type="match status" value="1"/>
</dbReference>
<reference evidence="4" key="1">
    <citation type="journal article" date="2017" name="Front. Plant Sci.">
        <title>Climate Clever Clovers: New Paradigm to Reduce the Environmental Footprint of Ruminants by Breeding Low Methanogenic Forages Utilizing Haplotype Variation.</title>
        <authorList>
            <person name="Kaur P."/>
            <person name="Appels R."/>
            <person name="Bayer P.E."/>
            <person name="Keeble-Gagnere G."/>
            <person name="Wang J."/>
            <person name="Hirakawa H."/>
            <person name="Shirasawa K."/>
            <person name="Vercoe P."/>
            <person name="Stefanova K."/>
            <person name="Durmic Z."/>
            <person name="Nichols P."/>
            <person name="Revell C."/>
            <person name="Isobe S.N."/>
            <person name="Edwards D."/>
            <person name="Erskine W."/>
        </authorList>
    </citation>
    <scope>NUCLEOTIDE SEQUENCE [LARGE SCALE GENOMIC DNA]</scope>
    <source>
        <strain evidence="4">cv. Daliak</strain>
    </source>
</reference>
<dbReference type="SUPFAM" id="SSF81383">
    <property type="entry name" value="F-box domain"/>
    <property type="match status" value="1"/>
</dbReference>
<accession>A0A2Z6MII9</accession>
<dbReference type="InterPro" id="IPR032675">
    <property type="entry name" value="LRR_dom_sf"/>
</dbReference>
<evidence type="ECO:0000313" key="4">
    <source>
        <dbReference type="Proteomes" id="UP000242715"/>
    </source>
</evidence>
<evidence type="ECO:0000256" key="1">
    <source>
        <dbReference type="SAM" id="MobiDB-lite"/>
    </source>
</evidence>
<proteinExistence type="predicted"/>
<dbReference type="PANTHER" id="PTHR34223">
    <property type="entry name" value="OS11G0201299 PROTEIN"/>
    <property type="match status" value="1"/>
</dbReference>
<keyword evidence="4" id="KW-1185">Reference proteome</keyword>
<dbReference type="Pfam" id="PF00646">
    <property type="entry name" value="F-box"/>
    <property type="match status" value="1"/>
</dbReference>
<sequence length="379" mass="42516">MSNSVEETMVRPMAKRPKLSETVNEDRLSNLPDGVMLHILSFLNTEQAVQTCVLSSRYKDLWKNLPTLILYHFGTIKIFTKFVSGVLSLRDSSIPLQSLHFSHNGSLQPSLIKRVANYAISHNVQRLGLSVSCNIEQLPPSIFSCQTITYLDLSVFPKGYGKPIFPKSFSLPALTTLHLVNFVFCASDDNNSRAEPFSTFTRLNTLVLSHCGVRDTLKLCISSVTLVNFTMHSHLYDFYEIELCTPSLEILSMDMEIPRFLLSWLLELVNTKSLTVTASTLQVLSLNSNLLKIKLPSLGNLKSLKVKTKPLAYGFRKTLNAIKLGKIKSRKEAAKLRKSFKAGLEPTAPIPDGILDFLVQNSPWAEVEIIDCSYRKEQS</sequence>
<name>A0A2Z6MII9_TRISU</name>
<organism evidence="3 4">
    <name type="scientific">Trifolium subterraneum</name>
    <name type="common">Subterranean clover</name>
    <dbReference type="NCBI Taxonomy" id="3900"/>
    <lineage>
        <taxon>Eukaryota</taxon>
        <taxon>Viridiplantae</taxon>
        <taxon>Streptophyta</taxon>
        <taxon>Embryophyta</taxon>
        <taxon>Tracheophyta</taxon>
        <taxon>Spermatophyta</taxon>
        <taxon>Magnoliopsida</taxon>
        <taxon>eudicotyledons</taxon>
        <taxon>Gunneridae</taxon>
        <taxon>Pentapetalae</taxon>
        <taxon>rosids</taxon>
        <taxon>fabids</taxon>
        <taxon>Fabales</taxon>
        <taxon>Fabaceae</taxon>
        <taxon>Papilionoideae</taxon>
        <taxon>50 kb inversion clade</taxon>
        <taxon>NPAAA clade</taxon>
        <taxon>Hologalegina</taxon>
        <taxon>IRL clade</taxon>
        <taxon>Trifolieae</taxon>
        <taxon>Trifolium</taxon>
    </lineage>
</organism>
<evidence type="ECO:0000313" key="3">
    <source>
        <dbReference type="EMBL" id="GAU32476.1"/>
    </source>
</evidence>